<protein>
    <submittedName>
        <fullName evidence="2">Uncharacterized protein</fullName>
    </submittedName>
</protein>
<feature type="region of interest" description="Disordered" evidence="1">
    <location>
        <begin position="210"/>
        <end position="284"/>
    </location>
</feature>
<accession>A0A2C6L739</accession>
<proteinExistence type="predicted"/>
<dbReference type="GeneID" id="94426101"/>
<name>A0A2C6L739_9APIC</name>
<dbReference type="RefSeq" id="XP_067925134.1">
    <property type="nucleotide sequence ID" value="XM_068062890.1"/>
</dbReference>
<feature type="compositionally biased region" description="Polar residues" evidence="1">
    <location>
        <begin position="798"/>
        <end position="807"/>
    </location>
</feature>
<comment type="caution">
    <text evidence="2">The sequence shown here is derived from an EMBL/GenBank/DDBJ whole genome shotgun (WGS) entry which is preliminary data.</text>
</comment>
<feature type="compositionally biased region" description="Basic and acidic residues" evidence="1">
    <location>
        <begin position="1039"/>
        <end position="1068"/>
    </location>
</feature>
<dbReference type="EMBL" id="MIGC01001113">
    <property type="protein sequence ID" value="PHJ23458.1"/>
    <property type="molecule type" value="Genomic_DNA"/>
</dbReference>
<keyword evidence="3" id="KW-1185">Reference proteome</keyword>
<evidence type="ECO:0000313" key="3">
    <source>
        <dbReference type="Proteomes" id="UP000221165"/>
    </source>
</evidence>
<dbReference type="VEuPathDB" id="ToxoDB:CSUI_002691"/>
<feature type="region of interest" description="Disordered" evidence="1">
    <location>
        <begin position="563"/>
        <end position="589"/>
    </location>
</feature>
<feature type="compositionally biased region" description="Basic and acidic residues" evidence="1">
    <location>
        <begin position="1090"/>
        <end position="1118"/>
    </location>
</feature>
<feature type="region of interest" description="Disordered" evidence="1">
    <location>
        <begin position="1177"/>
        <end position="1227"/>
    </location>
</feature>
<dbReference type="Proteomes" id="UP000221165">
    <property type="component" value="Unassembled WGS sequence"/>
</dbReference>
<feature type="region of interest" description="Disordered" evidence="1">
    <location>
        <begin position="344"/>
        <end position="384"/>
    </location>
</feature>
<evidence type="ECO:0000313" key="2">
    <source>
        <dbReference type="EMBL" id="PHJ23458.1"/>
    </source>
</evidence>
<feature type="region of interest" description="Disordered" evidence="1">
    <location>
        <begin position="782"/>
        <end position="823"/>
    </location>
</feature>
<feature type="region of interest" description="Disordered" evidence="1">
    <location>
        <begin position="854"/>
        <end position="889"/>
    </location>
</feature>
<feature type="compositionally biased region" description="Low complexity" evidence="1">
    <location>
        <begin position="957"/>
        <end position="969"/>
    </location>
</feature>
<feature type="region of interest" description="Disordered" evidence="1">
    <location>
        <begin position="1309"/>
        <end position="1353"/>
    </location>
</feature>
<feature type="region of interest" description="Disordered" evidence="1">
    <location>
        <begin position="942"/>
        <end position="987"/>
    </location>
</feature>
<gene>
    <name evidence="2" type="ORF">CSUI_002691</name>
</gene>
<feature type="non-terminal residue" evidence="2">
    <location>
        <position position="1"/>
    </location>
</feature>
<feature type="region of interest" description="Disordered" evidence="1">
    <location>
        <begin position="16"/>
        <end position="56"/>
    </location>
</feature>
<feature type="compositionally biased region" description="Low complexity" evidence="1">
    <location>
        <begin position="18"/>
        <end position="56"/>
    </location>
</feature>
<feature type="compositionally biased region" description="Basic and acidic residues" evidence="1">
    <location>
        <begin position="1315"/>
        <end position="1334"/>
    </location>
</feature>
<evidence type="ECO:0000256" key="1">
    <source>
        <dbReference type="SAM" id="MobiDB-lite"/>
    </source>
</evidence>
<sequence length="1378" mass="152418">VGEIELLLHSFQQHHPQSSSVSSSSSVPSLLASPDPSSSDTGVSSSSLHPSSSSVSPSFEQTATIALQRSLAQAAAHAAALKSAVRELRVFPEFSGRVKAAELLEKRVSAVARNLLCKAFRLSDPGGLQISVEVFMVLDRRMQLQEEFKRFLATHLRPQWRALKELSPPIGCGVFHLVLSLLLLCSFLSPKRASLLRLFAEEIAHQTAEMSTSVHHHSPHAGVSTPRDMSWKAVGGVEGREEDEVTLGATDSTAPPRSRHPLQVSPPQHSRSRQTKRRGGEAKCREEAWSDVLLSCLKVGSEIPNDSVTDYLQTSLRQMISSPPSSSSFLDDAKETEKIIGMGREEGGAQRHPPKANSYRRGVDGRQGGDEEMTGLLPHGDGRKSVDHESVLQTCEGLLQTYETFQTLLCATPLVAESEAQVPQLWKKMSSSCLVFPPLLLRVYNEALCKSLHAILLEESPAVVPFDKRQAPSQVVIELEDRLSRTLQRLERLLPNFPTTSQAVLAPCVLASADAATASFFSSFSPVIQTFTHTIRSKARAALESRGEGLGDPFLTCGVALSPGEEGRDGEGARRRKGLGPRGEAMEGGHSMESFLSPGLLPLDMALLSTCMQQFLLLIGLHRKLDQACTAVFKRAGAAYHRGTRFNSYLRIYVKQHPGLLVYPSPSLISLSEDVLSSSSYLFTSHTKPHSSSSASSSSSSSSFTPHSLSSQAYTQSSSSPLYPVSVSPPLSLIFPRSRRAYLNLLHSAKSLVILTCSEPLSLFLQRYYPSMLQDRFRQSTQDLLQGSGGESKERESLYSNKMTNGPSRKLGEREVEEEEEDLLPSGVMTTVGEFILHLLPHLDVSGTRMNHEEEYREYRLSSTAGGGEKEEGTGRSGAPNGSDGEKKNDLLQRSSLAELEAETSPSSLMAGVLFSLAACFCRILLLLEDSSSSSLRLNNNTSSLSGGGGRAHKFQSKPSSLSSQLPMSQKKKTGASSSSSSSSSRGGFLRSVEVVRQLYSDAKYLTSLCRSLGFDPIADALTLAECSWRSHSLSSQAKEVDRETQNKTGEKKIEDGKRKDEKERERPLQGGQTCEEGEEGRREKKRRDEKKEEKEGKEDRLGENKESLSVGEEHGSLIEEGEERGRRHKKEEENDLDRLTSSYRRPSWMIGFLFLALEEKLGKKEKEEDEALFDSLFMQDEEEEESEEKEKEEREKRSHGDEIERQDLLNEVPRNERSHLEKEEDLREIEKNEENAFSFSALKSTITGSSRRKLFFKRFHSSMMRMITIKKEDFSHTSFPTSSALITQQDERIDAILQSVRTAALDALQNDNSKQGESRFSRVDSRENGDFSRSKNISEPFPGEEEEESPFSKGEENLLLVWSLLYGLGVYGNDSDA</sequence>
<feature type="compositionally biased region" description="Basic and acidic residues" evidence="1">
    <location>
        <begin position="1189"/>
        <end position="1227"/>
    </location>
</feature>
<reference evidence="2 3" key="1">
    <citation type="journal article" date="2017" name="Int. J. Parasitol.">
        <title>The genome of the protozoan parasite Cystoisospora suis and a reverse vaccinology approach to identify vaccine candidates.</title>
        <authorList>
            <person name="Palmieri N."/>
            <person name="Shrestha A."/>
            <person name="Ruttkowski B."/>
            <person name="Beck T."/>
            <person name="Vogl C."/>
            <person name="Tomley F."/>
            <person name="Blake D.P."/>
            <person name="Joachim A."/>
        </authorList>
    </citation>
    <scope>NUCLEOTIDE SEQUENCE [LARGE SCALE GENOMIC DNA]</scope>
    <source>
        <strain evidence="2 3">Wien I</strain>
    </source>
</reference>
<feature type="region of interest" description="Disordered" evidence="1">
    <location>
        <begin position="1033"/>
        <end position="1143"/>
    </location>
</feature>
<dbReference type="OrthoDB" id="332804at2759"/>
<organism evidence="2 3">
    <name type="scientific">Cystoisospora suis</name>
    <dbReference type="NCBI Taxonomy" id="483139"/>
    <lineage>
        <taxon>Eukaryota</taxon>
        <taxon>Sar</taxon>
        <taxon>Alveolata</taxon>
        <taxon>Apicomplexa</taxon>
        <taxon>Conoidasida</taxon>
        <taxon>Coccidia</taxon>
        <taxon>Eucoccidiorida</taxon>
        <taxon>Eimeriorina</taxon>
        <taxon>Sarcocystidae</taxon>
        <taxon>Cystoisospora</taxon>
    </lineage>
</organism>